<keyword evidence="2" id="KW-0732">Signal</keyword>
<gene>
    <name evidence="3" type="ORF">M413DRAFT_448933</name>
</gene>
<organism evidence="3 4">
    <name type="scientific">Hebeloma cylindrosporum</name>
    <dbReference type="NCBI Taxonomy" id="76867"/>
    <lineage>
        <taxon>Eukaryota</taxon>
        <taxon>Fungi</taxon>
        <taxon>Dikarya</taxon>
        <taxon>Basidiomycota</taxon>
        <taxon>Agaricomycotina</taxon>
        <taxon>Agaricomycetes</taxon>
        <taxon>Agaricomycetidae</taxon>
        <taxon>Agaricales</taxon>
        <taxon>Agaricineae</taxon>
        <taxon>Hymenogastraceae</taxon>
        <taxon>Hebeloma</taxon>
    </lineage>
</organism>
<dbReference type="HOGENOM" id="CLU_1310274_0_0_1"/>
<feature type="signal peptide" evidence="2">
    <location>
        <begin position="1"/>
        <end position="20"/>
    </location>
</feature>
<accession>A0A0C2Y6Z0</accession>
<protein>
    <submittedName>
        <fullName evidence="3">Uncharacterized protein</fullName>
    </submittedName>
</protein>
<evidence type="ECO:0000256" key="1">
    <source>
        <dbReference type="SAM" id="MobiDB-lite"/>
    </source>
</evidence>
<sequence>MKIFKSLLLGALLTNSFVAALPFSGPSSESDIAEREDVKLLARNDLFTHLPDKDRKIAIEFVKNIPLHKLKDMATSGHTIHSADEMGQPAKGNKRQENGFRLDHQGMTSGGYHNLQVQINGAKGKSTVGGILVKGKLSPGRVRNALIFAVKTPAKKGGVEFLRKYHVTGKAPTDSNGKILTNEEARKRKNPRKPKPTNPNSRRERKKAKK</sequence>
<evidence type="ECO:0000313" key="4">
    <source>
        <dbReference type="Proteomes" id="UP000053424"/>
    </source>
</evidence>
<keyword evidence="4" id="KW-1185">Reference proteome</keyword>
<evidence type="ECO:0000313" key="3">
    <source>
        <dbReference type="EMBL" id="KIM36807.1"/>
    </source>
</evidence>
<dbReference type="OrthoDB" id="3521506at2759"/>
<dbReference type="AlphaFoldDB" id="A0A0C2Y6Z0"/>
<dbReference type="EMBL" id="KN831802">
    <property type="protein sequence ID" value="KIM36807.1"/>
    <property type="molecule type" value="Genomic_DNA"/>
</dbReference>
<name>A0A0C2Y6Z0_HEBCY</name>
<feature type="region of interest" description="Disordered" evidence="1">
    <location>
        <begin position="169"/>
        <end position="210"/>
    </location>
</feature>
<reference evidence="3 4" key="1">
    <citation type="submission" date="2014-04" db="EMBL/GenBank/DDBJ databases">
        <authorList>
            <consortium name="DOE Joint Genome Institute"/>
            <person name="Kuo A."/>
            <person name="Gay G."/>
            <person name="Dore J."/>
            <person name="Kohler A."/>
            <person name="Nagy L.G."/>
            <person name="Floudas D."/>
            <person name="Copeland A."/>
            <person name="Barry K.W."/>
            <person name="Cichocki N."/>
            <person name="Veneault-Fourrey C."/>
            <person name="LaButti K."/>
            <person name="Lindquist E.A."/>
            <person name="Lipzen A."/>
            <person name="Lundell T."/>
            <person name="Morin E."/>
            <person name="Murat C."/>
            <person name="Sun H."/>
            <person name="Tunlid A."/>
            <person name="Henrissat B."/>
            <person name="Grigoriev I.V."/>
            <person name="Hibbett D.S."/>
            <person name="Martin F."/>
            <person name="Nordberg H.P."/>
            <person name="Cantor M.N."/>
            <person name="Hua S.X."/>
        </authorList>
    </citation>
    <scope>NUCLEOTIDE SEQUENCE [LARGE SCALE GENOMIC DNA]</scope>
    <source>
        <strain evidence="4">h7</strain>
    </source>
</reference>
<reference evidence="4" key="2">
    <citation type="submission" date="2015-01" db="EMBL/GenBank/DDBJ databases">
        <title>Evolutionary Origins and Diversification of the Mycorrhizal Mutualists.</title>
        <authorList>
            <consortium name="DOE Joint Genome Institute"/>
            <consortium name="Mycorrhizal Genomics Consortium"/>
            <person name="Kohler A."/>
            <person name="Kuo A."/>
            <person name="Nagy L.G."/>
            <person name="Floudas D."/>
            <person name="Copeland A."/>
            <person name="Barry K.W."/>
            <person name="Cichocki N."/>
            <person name="Veneault-Fourrey C."/>
            <person name="LaButti K."/>
            <person name="Lindquist E.A."/>
            <person name="Lipzen A."/>
            <person name="Lundell T."/>
            <person name="Morin E."/>
            <person name="Murat C."/>
            <person name="Riley R."/>
            <person name="Ohm R."/>
            <person name="Sun H."/>
            <person name="Tunlid A."/>
            <person name="Henrissat B."/>
            <person name="Grigoriev I.V."/>
            <person name="Hibbett D.S."/>
            <person name="Martin F."/>
        </authorList>
    </citation>
    <scope>NUCLEOTIDE SEQUENCE [LARGE SCALE GENOMIC DNA]</scope>
    <source>
        <strain evidence="4">h7</strain>
    </source>
</reference>
<dbReference type="Proteomes" id="UP000053424">
    <property type="component" value="Unassembled WGS sequence"/>
</dbReference>
<feature type="chain" id="PRO_5002171302" evidence="2">
    <location>
        <begin position="21"/>
        <end position="210"/>
    </location>
</feature>
<evidence type="ECO:0000256" key="2">
    <source>
        <dbReference type="SAM" id="SignalP"/>
    </source>
</evidence>
<proteinExistence type="predicted"/>